<evidence type="ECO:0000313" key="3">
    <source>
        <dbReference type="Proteomes" id="UP000006727"/>
    </source>
</evidence>
<reference evidence="2" key="3">
    <citation type="submission" date="2020-12" db="UniProtKB">
        <authorList>
            <consortium name="EnsemblPlants"/>
        </authorList>
    </citation>
    <scope>IDENTIFICATION</scope>
</reference>
<reference evidence="1 3" key="1">
    <citation type="journal article" date="2008" name="Science">
        <title>The Physcomitrella genome reveals evolutionary insights into the conquest of land by plants.</title>
        <authorList>
            <person name="Rensing S."/>
            <person name="Lang D."/>
            <person name="Zimmer A."/>
            <person name="Terry A."/>
            <person name="Salamov A."/>
            <person name="Shapiro H."/>
            <person name="Nishiyama T."/>
            <person name="Perroud P.-F."/>
            <person name="Lindquist E."/>
            <person name="Kamisugi Y."/>
            <person name="Tanahashi T."/>
            <person name="Sakakibara K."/>
            <person name="Fujita T."/>
            <person name="Oishi K."/>
            <person name="Shin-I T."/>
            <person name="Kuroki Y."/>
            <person name="Toyoda A."/>
            <person name="Suzuki Y."/>
            <person name="Hashimoto A."/>
            <person name="Yamaguchi K."/>
            <person name="Sugano A."/>
            <person name="Kohara Y."/>
            <person name="Fujiyama A."/>
            <person name="Anterola A."/>
            <person name="Aoki S."/>
            <person name="Ashton N."/>
            <person name="Barbazuk W.B."/>
            <person name="Barker E."/>
            <person name="Bennetzen J."/>
            <person name="Bezanilla M."/>
            <person name="Blankenship R."/>
            <person name="Cho S.H."/>
            <person name="Dutcher S."/>
            <person name="Estelle M."/>
            <person name="Fawcett J.A."/>
            <person name="Gundlach H."/>
            <person name="Hanada K."/>
            <person name="Heyl A."/>
            <person name="Hicks K.A."/>
            <person name="Hugh J."/>
            <person name="Lohr M."/>
            <person name="Mayer K."/>
            <person name="Melkozernov A."/>
            <person name="Murata T."/>
            <person name="Nelson D."/>
            <person name="Pils B."/>
            <person name="Prigge M."/>
            <person name="Reiss B."/>
            <person name="Renner T."/>
            <person name="Rombauts S."/>
            <person name="Rushton P."/>
            <person name="Sanderfoot A."/>
            <person name="Schween G."/>
            <person name="Shiu S.-H."/>
            <person name="Stueber K."/>
            <person name="Theodoulou F.L."/>
            <person name="Tu H."/>
            <person name="Van de Peer Y."/>
            <person name="Verrier P.J."/>
            <person name="Waters E."/>
            <person name="Wood A."/>
            <person name="Yang L."/>
            <person name="Cove D."/>
            <person name="Cuming A."/>
            <person name="Hasebe M."/>
            <person name="Lucas S."/>
            <person name="Mishler D.B."/>
            <person name="Reski R."/>
            <person name="Grigoriev I."/>
            <person name="Quatrano R.S."/>
            <person name="Boore J.L."/>
        </authorList>
    </citation>
    <scope>NUCLEOTIDE SEQUENCE [LARGE SCALE GENOMIC DNA]</scope>
    <source>
        <strain evidence="2 3">cv. Gransden 2004</strain>
    </source>
</reference>
<dbReference type="EMBL" id="ABEU02000016">
    <property type="protein sequence ID" value="PNR37745.1"/>
    <property type="molecule type" value="Genomic_DNA"/>
</dbReference>
<organism evidence="1">
    <name type="scientific">Physcomitrium patens</name>
    <name type="common">Spreading-leaved earth moss</name>
    <name type="synonym">Physcomitrella patens</name>
    <dbReference type="NCBI Taxonomy" id="3218"/>
    <lineage>
        <taxon>Eukaryota</taxon>
        <taxon>Viridiplantae</taxon>
        <taxon>Streptophyta</taxon>
        <taxon>Embryophyta</taxon>
        <taxon>Bryophyta</taxon>
        <taxon>Bryophytina</taxon>
        <taxon>Bryopsida</taxon>
        <taxon>Funariidae</taxon>
        <taxon>Funariales</taxon>
        <taxon>Funariaceae</taxon>
        <taxon>Physcomitrium</taxon>
    </lineage>
</organism>
<evidence type="ECO:0000313" key="1">
    <source>
        <dbReference type="EMBL" id="PNR37745.1"/>
    </source>
</evidence>
<evidence type="ECO:0000313" key="2">
    <source>
        <dbReference type="EnsemblPlants" id="PAC:32985547.CDS.1"/>
    </source>
</evidence>
<dbReference type="InParanoid" id="A0A2K1J884"/>
<sequence>MVKSNPKFSHTWKQENLKAPKFRCTITTLRRQEHRANQTAHEAMKLCIESGWERKQASQSESQLQASFTKSIPCTASFHSSLPFLTNSENHRQIFALLTDSMRSQLSAP</sequence>
<dbReference type="AlphaFoldDB" id="A0A2K1J884"/>
<dbReference type="Gramene" id="Pp3c16_12210V3.1">
    <property type="protein sequence ID" value="PAC:32985547.CDS.1"/>
    <property type="gene ID" value="Pp3c16_12210"/>
</dbReference>
<dbReference type="PaxDb" id="3218-PP1S15_310V6.1"/>
<name>A0A2K1J884_PHYPA</name>
<dbReference type="Proteomes" id="UP000006727">
    <property type="component" value="Chromosome 16"/>
</dbReference>
<dbReference type="EnsemblPlants" id="Pp3c16_12210V3.1">
    <property type="protein sequence ID" value="PAC:32985547.CDS.1"/>
    <property type="gene ID" value="Pp3c16_12210"/>
</dbReference>
<keyword evidence="3" id="KW-1185">Reference proteome</keyword>
<gene>
    <name evidence="1" type="ORF">PHYPA_020854</name>
</gene>
<accession>A0A2K1J884</accession>
<protein>
    <submittedName>
        <fullName evidence="1 2">Uncharacterized protein</fullName>
    </submittedName>
</protein>
<proteinExistence type="predicted"/>
<reference evidence="1 3" key="2">
    <citation type="journal article" date="2018" name="Plant J.">
        <title>The Physcomitrella patens chromosome-scale assembly reveals moss genome structure and evolution.</title>
        <authorList>
            <person name="Lang D."/>
            <person name="Ullrich K.K."/>
            <person name="Murat F."/>
            <person name="Fuchs J."/>
            <person name="Jenkins J."/>
            <person name="Haas F.B."/>
            <person name="Piednoel M."/>
            <person name="Gundlach H."/>
            <person name="Van Bel M."/>
            <person name="Meyberg R."/>
            <person name="Vives C."/>
            <person name="Morata J."/>
            <person name="Symeonidi A."/>
            <person name="Hiss M."/>
            <person name="Muchero W."/>
            <person name="Kamisugi Y."/>
            <person name="Saleh O."/>
            <person name="Blanc G."/>
            <person name="Decker E.L."/>
            <person name="van Gessel N."/>
            <person name="Grimwood J."/>
            <person name="Hayes R.D."/>
            <person name="Graham S.W."/>
            <person name="Gunter L.E."/>
            <person name="McDaniel S.F."/>
            <person name="Hoernstein S.N.W."/>
            <person name="Larsson A."/>
            <person name="Li F.W."/>
            <person name="Perroud P.F."/>
            <person name="Phillips J."/>
            <person name="Ranjan P."/>
            <person name="Rokshar D.S."/>
            <person name="Rothfels C.J."/>
            <person name="Schneider L."/>
            <person name="Shu S."/>
            <person name="Stevenson D.W."/>
            <person name="Thummler F."/>
            <person name="Tillich M."/>
            <person name="Villarreal Aguilar J.C."/>
            <person name="Widiez T."/>
            <person name="Wong G.K."/>
            <person name="Wymore A."/>
            <person name="Zhang Y."/>
            <person name="Zimmer A.D."/>
            <person name="Quatrano R.S."/>
            <person name="Mayer K.F.X."/>
            <person name="Goodstein D."/>
            <person name="Casacuberta J.M."/>
            <person name="Vandepoele K."/>
            <person name="Reski R."/>
            <person name="Cuming A.C."/>
            <person name="Tuskan G.A."/>
            <person name="Maumus F."/>
            <person name="Salse J."/>
            <person name="Schmutz J."/>
            <person name="Rensing S.A."/>
        </authorList>
    </citation>
    <scope>NUCLEOTIDE SEQUENCE [LARGE SCALE GENOMIC DNA]</scope>
    <source>
        <strain evidence="2 3">cv. Gransden 2004</strain>
    </source>
</reference>